<evidence type="ECO:0000256" key="2">
    <source>
        <dbReference type="ARBA" id="ARBA00023015"/>
    </source>
</evidence>
<evidence type="ECO:0000256" key="4">
    <source>
        <dbReference type="ARBA" id="ARBA00023163"/>
    </source>
</evidence>
<dbReference type="PANTHER" id="PTHR30204:SF69">
    <property type="entry name" value="MERR-FAMILY TRANSCRIPTIONAL REGULATOR"/>
    <property type="match status" value="1"/>
</dbReference>
<keyword evidence="3" id="KW-0238">DNA-binding</keyword>
<dbReference type="RefSeq" id="WP_048004474.1">
    <property type="nucleotide sequence ID" value="NZ_CP047095.1"/>
</dbReference>
<gene>
    <name evidence="5" type="ORF">AV649_09650</name>
</gene>
<proteinExistence type="predicted"/>
<evidence type="ECO:0000313" key="5">
    <source>
        <dbReference type="EMBL" id="KZE43726.1"/>
    </source>
</evidence>
<protein>
    <submittedName>
        <fullName evidence="5">Uncharacterized protein</fullName>
    </submittedName>
</protein>
<dbReference type="SUPFAM" id="SSF46955">
    <property type="entry name" value="Putative DNA-binding domain"/>
    <property type="match status" value="1"/>
</dbReference>
<dbReference type="InterPro" id="IPR011256">
    <property type="entry name" value="Reg_factor_effector_dom_sf"/>
</dbReference>
<dbReference type="InterPro" id="IPR000551">
    <property type="entry name" value="MerR-type_HTH_dom"/>
</dbReference>
<dbReference type="InterPro" id="IPR009061">
    <property type="entry name" value="DNA-bd_dom_put_sf"/>
</dbReference>
<dbReference type="CDD" id="cd01107">
    <property type="entry name" value="HTH_BmrR"/>
    <property type="match status" value="1"/>
</dbReference>
<dbReference type="PATRIC" id="fig|189381.9.peg.2088"/>
<dbReference type="Gene3D" id="1.10.1660.10">
    <property type="match status" value="1"/>
</dbReference>
<dbReference type="AlphaFoldDB" id="A0A163ITU8"/>
<accession>A0A163ITU8</accession>
<keyword evidence="4" id="KW-0804">Transcription</keyword>
<dbReference type="PROSITE" id="PS50937">
    <property type="entry name" value="HTH_MERR_2"/>
    <property type="match status" value="1"/>
</dbReference>
<dbReference type="EMBL" id="LQQY01000046">
    <property type="protein sequence ID" value="KZE43726.1"/>
    <property type="molecule type" value="Genomic_DNA"/>
</dbReference>
<dbReference type="OrthoDB" id="9773308at2"/>
<keyword evidence="2" id="KW-0805">Transcription regulation</keyword>
<dbReference type="Gene3D" id="3.20.80.10">
    <property type="entry name" value="Regulatory factor, effector binding domain"/>
    <property type="match status" value="1"/>
</dbReference>
<dbReference type="SMART" id="SM00422">
    <property type="entry name" value="HTH_MERR"/>
    <property type="match status" value="1"/>
</dbReference>
<dbReference type="Proteomes" id="UP000076510">
    <property type="component" value="Unassembled WGS sequence"/>
</dbReference>
<organism evidence="5 6">
    <name type="scientific">Rossellomorea marisflavi</name>
    <dbReference type="NCBI Taxonomy" id="189381"/>
    <lineage>
        <taxon>Bacteria</taxon>
        <taxon>Bacillati</taxon>
        <taxon>Bacillota</taxon>
        <taxon>Bacilli</taxon>
        <taxon>Bacillales</taxon>
        <taxon>Bacillaceae</taxon>
        <taxon>Rossellomorea</taxon>
    </lineage>
</organism>
<evidence type="ECO:0000313" key="6">
    <source>
        <dbReference type="Proteomes" id="UP000076510"/>
    </source>
</evidence>
<name>A0A163ITU8_9BACI</name>
<dbReference type="PANTHER" id="PTHR30204">
    <property type="entry name" value="REDOX-CYCLING DRUG-SENSING TRANSCRIPTIONAL ACTIVATOR SOXR"/>
    <property type="match status" value="1"/>
</dbReference>
<evidence type="ECO:0000256" key="3">
    <source>
        <dbReference type="ARBA" id="ARBA00023125"/>
    </source>
</evidence>
<comment type="caution">
    <text evidence="5">The sequence shown here is derived from an EMBL/GenBank/DDBJ whole genome shotgun (WGS) entry which is preliminary data.</text>
</comment>
<keyword evidence="1" id="KW-0678">Repressor</keyword>
<dbReference type="GO" id="GO:0003677">
    <property type="term" value="F:DNA binding"/>
    <property type="evidence" value="ECO:0007669"/>
    <property type="project" value="UniProtKB-KW"/>
</dbReference>
<dbReference type="SUPFAM" id="SSF55136">
    <property type="entry name" value="Probable bacterial effector-binding domain"/>
    <property type="match status" value="1"/>
</dbReference>
<evidence type="ECO:0000256" key="1">
    <source>
        <dbReference type="ARBA" id="ARBA00022491"/>
    </source>
</evidence>
<dbReference type="Pfam" id="PF13411">
    <property type="entry name" value="MerR_1"/>
    <property type="match status" value="1"/>
</dbReference>
<reference evidence="6" key="1">
    <citation type="submission" date="2016-01" db="EMBL/GenBank/DDBJ databases">
        <title>Whole genome sequencing of Bhargavaea cecembensis T14.</title>
        <authorList>
            <person name="Hong K.W."/>
        </authorList>
    </citation>
    <scope>NUCLEOTIDE SEQUENCE [LARGE SCALE GENOMIC DNA]</scope>
    <source>
        <strain evidence="6">M19</strain>
    </source>
</reference>
<dbReference type="InterPro" id="IPR047057">
    <property type="entry name" value="MerR_fam"/>
</dbReference>
<dbReference type="GO" id="GO:0003700">
    <property type="term" value="F:DNA-binding transcription factor activity"/>
    <property type="evidence" value="ECO:0007669"/>
    <property type="project" value="InterPro"/>
</dbReference>
<sequence>MKDQFTIGQMSKLYDIPVKTLRYYDEIGLFTPYHTDGVTGYRYYRAEQFQQLDMISFLKDLGVPLKEIKQKLEHSTLDQFLHTLEKYEETTRRKMNELQTTHRHLTQKIQQLQLVKTTERGPMLSSLPKRSIWKEERSFSSLGDMEVLLREIKKTVNHMTPIMVGSVGLFVSPDHISGEEAFAYDGLYILLEDAESGYDTLPEGTYATVYSVEDRRKDSFYYNELVKFVSGLGLETEGPLYTRQIVDSFISHMRDERLIEYQIKVRD</sequence>